<dbReference type="InterPro" id="IPR016032">
    <property type="entry name" value="Sig_transdc_resp-reg_C-effctor"/>
</dbReference>
<dbReference type="InterPro" id="IPR036388">
    <property type="entry name" value="WH-like_DNA-bd_sf"/>
</dbReference>
<dbReference type="EMBL" id="JADCKQ010000013">
    <property type="protein sequence ID" value="MBI1495028.1"/>
    <property type="molecule type" value="Genomic_DNA"/>
</dbReference>
<comment type="caution">
    <text evidence="1">The sequence shown here is derived from an EMBL/GenBank/DDBJ whole genome shotgun (WGS) entry which is preliminary data.</text>
</comment>
<accession>A0A8J7IE17</accession>
<organism evidence="1 2">
    <name type="scientific">Halocynthiibacter styelae</name>
    <dbReference type="NCBI Taxonomy" id="2761955"/>
    <lineage>
        <taxon>Bacteria</taxon>
        <taxon>Pseudomonadati</taxon>
        <taxon>Pseudomonadota</taxon>
        <taxon>Alphaproteobacteria</taxon>
        <taxon>Rhodobacterales</taxon>
        <taxon>Paracoccaceae</taxon>
        <taxon>Halocynthiibacter</taxon>
    </lineage>
</organism>
<dbReference type="PANTHER" id="PTHR12558">
    <property type="entry name" value="CELL DIVISION CYCLE 16,23,27"/>
    <property type="match status" value="1"/>
</dbReference>
<evidence type="ECO:0008006" key="3">
    <source>
        <dbReference type="Google" id="ProtNLM"/>
    </source>
</evidence>
<sequence>MDVCLEVSLFGTCAVCLQDRPPREIRGAKHRALIAILATAPLGRRTRTYLQNTLWGYAGYDSGHQNLRRALSDLRKLFGDYFDTLFRTTNTDIELDLAHVRFTGDPGQGLFLEDLNVREAPFQEWVDSIRANPDQIFALYRHAPVSSLRRPRPCVTMLPLRQMGNDPGLSALGDWISEHCCRILSRSRFINVISHLSGRAAGAANTPITTLSETLGVDYLTTGFLRPSRQGFICDVDFIEAASGQIIWSRSFEARSFADLTETALEIDNIARGVARSIADSAIETVRSQRIDEISDHNLIVAGVSMMHRATMRDFLKSREYLLEASERLSHSADAHAWLGKWYVLNVMKGYSIDLAHDTQRAVDCTARALDTDPEASLGLTIDGFANNNLLNDFETAEKRFDAALDINPNESLAWLLRGSLKAFKDEGEEAVRSSEQARRLSPIDPFLYYYDSLASTAYIAADQFEEALKHAEQSLAVNNRHLSTHRARITALHFLDRPEEAKAAAQELLRYWPGYDLSKYRSNHPVSQHKLGRRALTAMSASGIS</sequence>
<evidence type="ECO:0000313" key="2">
    <source>
        <dbReference type="Proteomes" id="UP000640583"/>
    </source>
</evidence>
<dbReference type="GO" id="GO:0006355">
    <property type="term" value="P:regulation of DNA-templated transcription"/>
    <property type="evidence" value="ECO:0007669"/>
    <property type="project" value="InterPro"/>
</dbReference>
<dbReference type="GO" id="GO:0003677">
    <property type="term" value="F:DNA binding"/>
    <property type="evidence" value="ECO:0007669"/>
    <property type="project" value="InterPro"/>
</dbReference>
<evidence type="ECO:0000313" key="1">
    <source>
        <dbReference type="EMBL" id="MBI1495028.1"/>
    </source>
</evidence>
<gene>
    <name evidence="1" type="ORF">H1D41_15395</name>
</gene>
<proteinExistence type="predicted"/>
<dbReference type="PANTHER" id="PTHR12558:SF33">
    <property type="entry name" value="BLL7664 PROTEIN"/>
    <property type="match status" value="1"/>
</dbReference>
<dbReference type="Gene3D" id="1.25.40.10">
    <property type="entry name" value="Tetratricopeptide repeat domain"/>
    <property type="match status" value="1"/>
</dbReference>
<dbReference type="SUPFAM" id="SSF46894">
    <property type="entry name" value="C-terminal effector domain of the bipartite response regulators"/>
    <property type="match status" value="1"/>
</dbReference>
<dbReference type="RefSeq" id="WP_228849750.1">
    <property type="nucleotide sequence ID" value="NZ_JADCKQ010000013.1"/>
</dbReference>
<dbReference type="SUPFAM" id="SSF48452">
    <property type="entry name" value="TPR-like"/>
    <property type="match status" value="1"/>
</dbReference>
<dbReference type="Proteomes" id="UP000640583">
    <property type="component" value="Unassembled WGS sequence"/>
</dbReference>
<keyword evidence="2" id="KW-1185">Reference proteome</keyword>
<dbReference type="AlphaFoldDB" id="A0A8J7IE17"/>
<name>A0A8J7IE17_9RHOB</name>
<reference evidence="1" key="1">
    <citation type="submission" date="2020-10" db="EMBL/GenBank/DDBJ databases">
        <title>Paenihalocynthiibacter styelae gen. nov., sp. nov., isolated from stalked sea squirt Styela clava.</title>
        <authorList>
            <person name="Kim Y.-O."/>
            <person name="Yoon J.-H."/>
        </authorList>
    </citation>
    <scope>NUCLEOTIDE SEQUENCE</scope>
    <source>
        <strain evidence="1">MYP1-1</strain>
    </source>
</reference>
<dbReference type="Gene3D" id="1.10.10.10">
    <property type="entry name" value="Winged helix-like DNA-binding domain superfamily/Winged helix DNA-binding domain"/>
    <property type="match status" value="1"/>
</dbReference>
<protein>
    <recommendedName>
        <fullName evidence="3">Tetratricopeptide repeat protein</fullName>
    </recommendedName>
</protein>
<dbReference type="InterPro" id="IPR011990">
    <property type="entry name" value="TPR-like_helical_dom_sf"/>
</dbReference>